<keyword evidence="7 8" id="KW-0131">Cell cycle</keyword>
<reference evidence="12 13" key="1">
    <citation type="submission" date="2020-04" db="EMBL/GenBank/DDBJ databases">
        <title>Thalassotalea sp. M1531, isolated from the surface of marine red alga.</title>
        <authorList>
            <person name="Pang L."/>
            <person name="Lu D.-C."/>
        </authorList>
    </citation>
    <scope>NUCLEOTIDE SEQUENCE [LARGE SCALE GENOMIC DNA]</scope>
    <source>
        <strain evidence="12 13">M1531</strain>
    </source>
</reference>
<dbReference type="Pfam" id="PF21799">
    <property type="entry name" value="MurD-like_N"/>
    <property type="match status" value="1"/>
</dbReference>
<dbReference type="UniPathway" id="UPA00219"/>
<evidence type="ECO:0000256" key="9">
    <source>
        <dbReference type="SAM" id="Phobius"/>
    </source>
</evidence>
<dbReference type="Gene3D" id="3.90.190.20">
    <property type="entry name" value="Mur ligase, C-terminal domain"/>
    <property type="match status" value="1"/>
</dbReference>
<name>A0A7Y0Q6I2_9GAMM</name>
<keyword evidence="9" id="KW-1133">Transmembrane helix</keyword>
<comment type="catalytic activity">
    <reaction evidence="7 8">
        <text>UDP-N-acetyl-alpha-D-muramoyl-L-alanine + D-glutamate + ATP = UDP-N-acetyl-alpha-D-muramoyl-L-alanyl-D-glutamate + ADP + phosphate + H(+)</text>
        <dbReference type="Rhea" id="RHEA:16429"/>
        <dbReference type="ChEBI" id="CHEBI:15378"/>
        <dbReference type="ChEBI" id="CHEBI:29986"/>
        <dbReference type="ChEBI" id="CHEBI:30616"/>
        <dbReference type="ChEBI" id="CHEBI:43474"/>
        <dbReference type="ChEBI" id="CHEBI:83898"/>
        <dbReference type="ChEBI" id="CHEBI:83900"/>
        <dbReference type="ChEBI" id="CHEBI:456216"/>
        <dbReference type="EC" id="6.3.2.9"/>
    </reaction>
</comment>
<dbReference type="EMBL" id="JABBXH010000003">
    <property type="protein sequence ID" value="NMP32044.1"/>
    <property type="molecule type" value="Genomic_DNA"/>
</dbReference>
<dbReference type="GO" id="GO:0008360">
    <property type="term" value="P:regulation of cell shape"/>
    <property type="evidence" value="ECO:0007669"/>
    <property type="project" value="UniProtKB-KW"/>
</dbReference>
<evidence type="ECO:0000313" key="12">
    <source>
        <dbReference type="EMBL" id="NMP32044.1"/>
    </source>
</evidence>
<keyword evidence="4 7" id="KW-0436">Ligase</keyword>
<keyword evidence="9" id="KW-0472">Membrane</keyword>
<evidence type="ECO:0000256" key="3">
    <source>
        <dbReference type="ARBA" id="ARBA00022490"/>
    </source>
</evidence>
<evidence type="ECO:0000256" key="8">
    <source>
        <dbReference type="RuleBase" id="RU003664"/>
    </source>
</evidence>
<dbReference type="InterPro" id="IPR036615">
    <property type="entry name" value="Mur_ligase_C_dom_sf"/>
</dbReference>
<dbReference type="GO" id="GO:0071555">
    <property type="term" value="P:cell wall organization"/>
    <property type="evidence" value="ECO:0007669"/>
    <property type="project" value="UniProtKB-KW"/>
</dbReference>
<dbReference type="GO" id="GO:0005737">
    <property type="term" value="C:cytoplasm"/>
    <property type="evidence" value="ECO:0007669"/>
    <property type="project" value="UniProtKB-SubCell"/>
</dbReference>
<dbReference type="NCBIfam" id="TIGR01087">
    <property type="entry name" value="murD"/>
    <property type="match status" value="1"/>
</dbReference>
<evidence type="ECO:0000256" key="2">
    <source>
        <dbReference type="ARBA" id="ARBA00004752"/>
    </source>
</evidence>
<dbReference type="InterPro" id="IPR004101">
    <property type="entry name" value="Mur_ligase_C"/>
</dbReference>
<gene>
    <name evidence="7 12" type="primary">murD</name>
    <name evidence="12" type="ORF">HII17_10735</name>
</gene>
<comment type="similarity">
    <text evidence="7">Belongs to the MurCDEF family.</text>
</comment>
<evidence type="ECO:0000256" key="6">
    <source>
        <dbReference type="ARBA" id="ARBA00022840"/>
    </source>
</evidence>
<keyword evidence="9" id="KW-0812">Transmembrane</keyword>
<dbReference type="Pfam" id="PF02875">
    <property type="entry name" value="Mur_ligase_C"/>
    <property type="match status" value="1"/>
</dbReference>
<comment type="subcellular location">
    <subcellularLocation>
        <location evidence="1 7 8">Cytoplasm</location>
    </subcellularLocation>
</comment>
<protein>
    <recommendedName>
        <fullName evidence="7 8">UDP-N-acetylmuramoylalanine--D-glutamate ligase</fullName>
        <ecNumber evidence="7 8">6.3.2.9</ecNumber>
    </recommendedName>
    <alternativeName>
        <fullName evidence="7">D-glutamic acid-adding enzyme</fullName>
    </alternativeName>
    <alternativeName>
        <fullName evidence="7">UDP-N-acetylmuramoyl-L-alanyl-D-glutamate synthetase</fullName>
    </alternativeName>
</protein>
<keyword evidence="3 7" id="KW-0963">Cytoplasm</keyword>
<evidence type="ECO:0000256" key="7">
    <source>
        <dbReference type="HAMAP-Rule" id="MF_00639"/>
    </source>
</evidence>
<dbReference type="GO" id="GO:0008764">
    <property type="term" value="F:UDP-N-acetylmuramoylalanine-D-glutamate ligase activity"/>
    <property type="evidence" value="ECO:0007669"/>
    <property type="project" value="UniProtKB-UniRule"/>
</dbReference>
<dbReference type="Proteomes" id="UP000568664">
    <property type="component" value="Unassembled WGS sequence"/>
</dbReference>
<keyword evidence="13" id="KW-1185">Reference proteome</keyword>
<evidence type="ECO:0000259" key="10">
    <source>
        <dbReference type="Pfam" id="PF02875"/>
    </source>
</evidence>
<comment type="function">
    <text evidence="7 8">Cell wall formation. Catalyzes the addition of glutamate to the nucleotide precursor UDP-N-acetylmuramoyl-L-alanine (UMA).</text>
</comment>
<feature type="domain" description="Mur ligase central" evidence="11">
    <location>
        <begin position="120"/>
        <end position="289"/>
    </location>
</feature>
<evidence type="ECO:0000256" key="4">
    <source>
        <dbReference type="ARBA" id="ARBA00022598"/>
    </source>
</evidence>
<dbReference type="InterPro" id="IPR013221">
    <property type="entry name" value="Mur_ligase_cen"/>
</dbReference>
<evidence type="ECO:0000259" key="11">
    <source>
        <dbReference type="Pfam" id="PF08245"/>
    </source>
</evidence>
<dbReference type="PANTHER" id="PTHR43692">
    <property type="entry name" value="UDP-N-ACETYLMURAMOYLALANINE--D-GLUTAMATE LIGASE"/>
    <property type="match status" value="1"/>
</dbReference>
<feature type="domain" description="Mur ligase C-terminal" evidence="10">
    <location>
        <begin position="312"/>
        <end position="427"/>
    </location>
</feature>
<dbReference type="GO" id="GO:0009252">
    <property type="term" value="P:peptidoglycan biosynthetic process"/>
    <property type="evidence" value="ECO:0007669"/>
    <property type="project" value="UniProtKB-UniRule"/>
</dbReference>
<dbReference type="RefSeq" id="WP_169075366.1">
    <property type="nucleotide sequence ID" value="NZ_JABBXH010000003.1"/>
</dbReference>
<feature type="transmembrane region" description="Helical" evidence="9">
    <location>
        <begin position="12"/>
        <end position="29"/>
    </location>
</feature>
<dbReference type="InterPro" id="IPR036565">
    <property type="entry name" value="Mur-like_cat_sf"/>
</dbReference>
<keyword evidence="6 7" id="KW-0067">ATP-binding</keyword>
<dbReference type="SUPFAM" id="SSF53623">
    <property type="entry name" value="MurD-like peptide ligases, catalytic domain"/>
    <property type="match status" value="1"/>
</dbReference>
<dbReference type="PANTHER" id="PTHR43692:SF1">
    <property type="entry name" value="UDP-N-ACETYLMURAMOYLALANINE--D-GLUTAMATE LIGASE"/>
    <property type="match status" value="1"/>
</dbReference>
<comment type="caution">
    <text evidence="12">The sequence shown here is derived from an EMBL/GenBank/DDBJ whole genome shotgun (WGS) entry which is preliminary data.</text>
</comment>
<sequence length="454" mass="48902">MLDLSQLQNKRIVVLGLGLTGMSFVRFLSNKKTYNALNFAVNDSRSSHAQFEEFKRDYATIELVTGCWDSRLIASAEILLVSPGVDINQPEIADNIADNCQVWGDIELYARLKQTPCVAITGSNGKSTVVNLIHHIGQKLGVKTQLGGNVGVPVLDTLDTEPELLILELSSFQLETLTSLTPIVSCMLNLSDDHLDRHKSIENYGEIKQRVYQGAQYAVFNRDDLVTKPTSELAAVSFGKDSPAANQFGIIETTRGKFLALGKQALMPLSQLTISGIHNATNVLAALAIGQLLKWPLDTMLEALASFEGLAHRCQAIASNDDIFWINDSKATNVGATVAAIEGISSTIGAQQQLILIAGGDGKGADFSPLKAVIDEHVSQLFALGKDKAQLLALSEKSQAVESLEQAVELSRTIAKSGDVVLLSPACASIDMFTNFAERGQTFVDAINNVKEAS</sequence>
<evidence type="ECO:0000313" key="13">
    <source>
        <dbReference type="Proteomes" id="UP000568664"/>
    </source>
</evidence>
<keyword evidence="7 8" id="KW-0961">Cell wall biogenesis/degradation</keyword>
<keyword evidence="7 8" id="KW-0133">Cell shape</keyword>
<dbReference type="InterPro" id="IPR005762">
    <property type="entry name" value="MurD"/>
</dbReference>
<keyword evidence="5 7" id="KW-0547">Nucleotide-binding</keyword>
<dbReference type="GO" id="GO:0005524">
    <property type="term" value="F:ATP binding"/>
    <property type="evidence" value="ECO:0007669"/>
    <property type="project" value="UniProtKB-UniRule"/>
</dbReference>
<evidence type="ECO:0000256" key="1">
    <source>
        <dbReference type="ARBA" id="ARBA00004496"/>
    </source>
</evidence>
<dbReference type="Pfam" id="PF08245">
    <property type="entry name" value="Mur_ligase_M"/>
    <property type="match status" value="1"/>
</dbReference>
<accession>A0A7Y0Q6I2</accession>
<dbReference type="EC" id="6.3.2.9" evidence="7 8"/>
<dbReference type="Gene3D" id="3.40.50.720">
    <property type="entry name" value="NAD(P)-binding Rossmann-like Domain"/>
    <property type="match status" value="1"/>
</dbReference>
<keyword evidence="7 8" id="KW-0573">Peptidoglycan synthesis</keyword>
<proteinExistence type="inferred from homology"/>
<dbReference type="GO" id="GO:0051301">
    <property type="term" value="P:cell division"/>
    <property type="evidence" value="ECO:0007669"/>
    <property type="project" value="UniProtKB-KW"/>
</dbReference>
<dbReference type="HAMAP" id="MF_00639">
    <property type="entry name" value="MurD"/>
    <property type="match status" value="1"/>
</dbReference>
<feature type="binding site" evidence="7">
    <location>
        <begin position="122"/>
        <end position="128"/>
    </location>
    <ligand>
        <name>ATP</name>
        <dbReference type="ChEBI" id="CHEBI:30616"/>
    </ligand>
</feature>
<evidence type="ECO:0000256" key="5">
    <source>
        <dbReference type="ARBA" id="ARBA00022741"/>
    </source>
</evidence>
<organism evidence="12 13">
    <name type="scientific">Thalassotalea algicola</name>
    <dbReference type="NCBI Taxonomy" id="2716224"/>
    <lineage>
        <taxon>Bacteria</taxon>
        <taxon>Pseudomonadati</taxon>
        <taxon>Pseudomonadota</taxon>
        <taxon>Gammaproteobacteria</taxon>
        <taxon>Alteromonadales</taxon>
        <taxon>Colwelliaceae</taxon>
        <taxon>Thalassotalea</taxon>
    </lineage>
</organism>
<dbReference type="AlphaFoldDB" id="A0A7Y0Q6I2"/>
<comment type="pathway">
    <text evidence="2 7 8">Cell wall biogenesis; peptidoglycan biosynthesis.</text>
</comment>
<dbReference type="Gene3D" id="3.40.1190.10">
    <property type="entry name" value="Mur-like, catalytic domain"/>
    <property type="match status" value="1"/>
</dbReference>
<dbReference type="SUPFAM" id="SSF51984">
    <property type="entry name" value="MurCD N-terminal domain"/>
    <property type="match status" value="1"/>
</dbReference>
<dbReference type="SUPFAM" id="SSF53244">
    <property type="entry name" value="MurD-like peptide ligases, peptide-binding domain"/>
    <property type="match status" value="1"/>
</dbReference>
<keyword evidence="7 8" id="KW-0132">Cell division</keyword>